<feature type="transmembrane region" description="Helical" evidence="1">
    <location>
        <begin position="12"/>
        <end position="33"/>
    </location>
</feature>
<dbReference type="AlphaFoldDB" id="A0A0R1XQU4"/>
<evidence type="ECO:0000313" key="3">
    <source>
        <dbReference type="Proteomes" id="UP000051412"/>
    </source>
</evidence>
<keyword evidence="1" id="KW-0472">Membrane</keyword>
<sequence>MSFKEKYNQNKTRYNVAAIVVVVLLLLLVPHIYRSYQEHRAIAAVNKIYNAKGKAALNSLSKSFTIKVDAKDKTIMLYPGEDIMDRINENIEDYYESHVSTWSRLTGEDDNYGTYGKMSVTDSTIQPMCYAISSSDSFVKHWKVNVYAGKGGSDELMYSYQDGHFTRKIEDGLDKLVDRGQEEHDENASKILKAAINAMNR</sequence>
<proteinExistence type="predicted"/>
<dbReference type="EMBL" id="AZGM01000006">
    <property type="protein sequence ID" value="KRM30363.1"/>
    <property type="molecule type" value="Genomic_DNA"/>
</dbReference>
<dbReference type="Proteomes" id="UP000051412">
    <property type="component" value="Unassembled WGS sequence"/>
</dbReference>
<keyword evidence="3" id="KW-1185">Reference proteome</keyword>
<protein>
    <submittedName>
        <fullName evidence="2">Uncharacterized protein</fullName>
    </submittedName>
</protein>
<comment type="caution">
    <text evidence="2">The sequence shown here is derived from an EMBL/GenBank/DDBJ whole genome shotgun (WGS) entry which is preliminary data.</text>
</comment>
<name>A0A0R1XQU4_9LACO</name>
<organism evidence="2 3">
    <name type="scientific">Limosilactobacillus panis DSM 6035</name>
    <dbReference type="NCBI Taxonomy" id="1423782"/>
    <lineage>
        <taxon>Bacteria</taxon>
        <taxon>Bacillati</taxon>
        <taxon>Bacillota</taxon>
        <taxon>Bacilli</taxon>
        <taxon>Lactobacillales</taxon>
        <taxon>Lactobacillaceae</taxon>
        <taxon>Limosilactobacillus</taxon>
    </lineage>
</organism>
<evidence type="ECO:0000256" key="1">
    <source>
        <dbReference type="SAM" id="Phobius"/>
    </source>
</evidence>
<reference evidence="2 3" key="1">
    <citation type="journal article" date="2015" name="Genome Announc.">
        <title>Expanding the biotechnology potential of lactobacilli through comparative genomics of 213 strains and associated genera.</title>
        <authorList>
            <person name="Sun Z."/>
            <person name="Harris H.M."/>
            <person name="McCann A."/>
            <person name="Guo C."/>
            <person name="Argimon S."/>
            <person name="Zhang W."/>
            <person name="Yang X."/>
            <person name="Jeffery I.B."/>
            <person name="Cooney J.C."/>
            <person name="Kagawa T.F."/>
            <person name="Liu W."/>
            <person name="Song Y."/>
            <person name="Salvetti E."/>
            <person name="Wrobel A."/>
            <person name="Rasinkangas P."/>
            <person name="Parkhill J."/>
            <person name="Rea M.C."/>
            <person name="O'Sullivan O."/>
            <person name="Ritari J."/>
            <person name="Douillard F.P."/>
            <person name="Paul Ross R."/>
            <person name="Yang R."/>
            <person name="Briner A.E."/>
            <person name="Felis G.E."/>
            <person name="de Vos W.M."/>
            <person name="Barrangou R."/>
            <person name="Klaenhammer T.R."/>
            <person name="Caufield P.W."/>
            <person name="Cui Y."/>
            <person name="Zhang H."/>
            <person name="O'Toole P.W."/>
        </authorList>
    </citation>
    <scope>NUCLEOTIDE SEQUENCE [LARGE SCALE GENOMIC DNA]</scope>
    <source>
        <strain evidence="2 3">DSM 6035</strain>
    </source>
</reference>
<dbReference type="PATRIC" id="fig|1423782.4.peg.1764"/>
<keyword evidence="1" id="KW-0812">Transmembrane</keyword>
<dbReference type="RefSeq" id="WP_047767178.1">
    <property type="nucleotide sequence ID" value="NZ_AZGM01000006.1"/>
</dbReference>
<keyword evidence="1" id="KW-1133">Transmembrane helix</keyword>
<accession>A0A0R1XQU4</accession>
<evidence type="ECO:0000313" key="2">
    <source>
        <dbReference type="EMBL" id="KRM30363.1"/>
    </source>
</evidence>
<gene>
    <name evidence="2" type="ORF">FD32_GL001695</name>
</gene>